<dbReference type="Proteomes" id="UP000469523">
    <property type="component" value="Unassembled WGS sequence"/>
</dbReference>
<dbReference type="SUPFAM" id="SSF82649">
    <property type="entry name" value="SufE/NifU"/>
    <property type="match status" value="1"/>
</dbReference>
<evidence type="ECO:0000313" key="10">
    <source>
        <dbReference type="Proteomes" id="UP000469523"/>
    </source>
</evidence>
<dbReference type="GO" id="GO:0016979">
    <property type="term" value="F:lipoate-protein ligase activity"/>
    <property type="evidence" value="ECO:0007669"/>
    <property type="project" value="UniProtKB-EC"/>
</dbReference>
<evidence type="ECO:0000256" key="3">
    <source>
        <dbReference type="ARBA" id="ARBA00012367"/>
    </source>
</evidence>
<dbReference type="InterPro" id="IPR004562">
    <property type="entry name" value="LipoylTrfase_LipoateP_Ligase"/>
</dbReference>
<dbReference type="GO" id="GO:0017118">
    <property type="term" value="F:lipoyltransferase activity"/>
    <property type="evidence" value="ECO:0007669"/>
    <property type="project" value="TreeGrafter"/>
</dbReference>
<dbReference type="PANTHER" id="PTHR12561:SF3">
    <property type="entry name" value="LIPOYLTRANSFERASE 1, MITOCHONDRIAL"/>
    <property type="match status" value="1"/>
</dbReference>
<dbReference type="InterPro" id="IPR045864">
    <property type="entry name" value="aa-tRNA-synth_II/BPL/LPL"/>
</dbReference>
<dbReference type="GO" id="GO:0005737">
    <property type="term" value="C:cytoplasm"/>
    <property type="evidence" value="ECO:0007669"/>
    <property type="project" value="TreeGrafter"/>
</dbReference>
<dbReference type="RefSeq" id="WP_154439576.1">
    <property type="nucleotide sequence ID" value="NZ_VUNQ01000011.1"/>
</dbReference>
<feature type="domain" description="BPL/LPL catalytic" evidence="8">
    <location>
        <begin position="24"/>
        <end position="214"/>
    </location>
</feature>
<keyword evidence="5" id="KW-0547">Nucleotide-binding</keyword>
<organism evidence="9 10">
    <name type="scientific">Tissierella pigra</name>
    <dbReference type="NCBI Taxonomy" id="2607614"/>
    <lineage>
        <taxon>Bacteria</taxon>
        <taxon>Bacillati</taxon>
        <taxon>Bacillota</taxon>
        <taxon>Tissierellia</taxon>
        <taxon>Tissierellales</taxon>
        <taxon>Tissierellaceae</taxon>
        <taxon>Tissierella</taxon>
    </lineage>
</organism>
<dbReference type="Gene3D" id="3.30.930.10">
    <property type="entry name" value="Bira Bifunctional Protein, Domain 2"/>
    <property type="match status" value="1"/>
</dbReference>
<evidence type="ECO:0000256" key="1">
    <source>
        <dbReference type="ARBA" id="ARBA00005085"/>
    </source>
</evidence>
<name>A0A6N7XGI8_9FIRM</name>
<dbReference type="InterPro" id="IPR004143">
    <property type="entry name" value="BPL_LPL_catalytic"/>
</dbReference>
<comment type="catalytic activity">
    <reaction evidence="7">
        <text>L-lysyl-[lipoyl-carrier protein] + (R)-lipoate + ATP = N(6)-[(R)-lipoyl]-L-lysyl-[lipoyl-carrier protein] + AMP + diphosphate + H(+)</text>
        <dbReference type="Rhea" id="RHEA:49288"/>
        <dbReference type="Rhea" id="RHEA-COMP:10500"/>
        <dbReference type="Rhea" id="RHEA-COMP:10502"/>
        <dbReference type="ChEBI" id="CHEBI:15378"/>
        <dbReference type="ChEBI" id="CHEBI:29969"/>
        <dbReference type="ChEBI" id="CHEBI:30616"/>
        <dbReference type="ChEBI" id="CHEBI:33019"/>
        <dbReference type="ChEBI" id="CHEBI:83088"/>
        <dbReference type="ChEBI" id="CHEBI:83099"/>
        <dbReference type="ChEBI" id="CHEBI:456215"/>
        <dbReference type="EC" id="6.3.1.20"/>
    </reaction>
</comment>
<protein>
    <recommendedName>
        <fullName evidence="3">lipoate--protein ligase</fullName>
        <ecNumber evidence="3">6.3.1.20</ecNumber>
    </recommendedName>
</protein>
<reference evidence="9 10" key="1">
    <citation type="submission" date="2019-09" db="EMBL/GenBank/DDBJ databases">
        <title>In-depth cultivation of the pig gut microbiome towards novel bacterial diversity and tailored functional studies.</title>
        <authorList>
            <person name="Wylensek D."/>
            <person name="Hitch T.C.A."/>
            <person name="Clavel T."/>
        </authorList>
    </citation>
    <scope>NUCLEOTIDE SEQUENCE [LARGE SCALE GENOMIC DNA]</scope>
    <source>
        <strain evidence="9 10">WCA3-693-APC-4?</strain>
    </source>
</reference>
<evidence type="ECO:0000256" key="6">
    <source>
        <dbReference type="ARBA" id="ARBA00022840"/>
    </source>
</evidence>
<evidence type="ECO:0000313" key="9">
    <source>
        <dbReference type="EMBL" id="MSU01161.1"/>
    </source>
</evidence>
<dbReference type="EC" id="6.3.1.20" evidence="3"/>
<keyword evidence="4 9" id="KW-0436">Ligase</keyword>
<dbReference type="PROSITE" id="PS51733">
    <property type="entry name" value="BPL_LPL_CATALYTIC"/>
    <property type="match status" value="1"/>
</dbReference>
<evidence type="ECO:0000256" key="4">
    <source>
        <dbReference type="ARBA" id="ARBA00022598"/>
    </source>
</evidence>
<proteinExistence type="predicted"/>
<dbReference type="EMBL" id="VUNQ01000011">
    <property type="protein sequence ID" value="MSU01161.1"/>
    <property type="molecule type" value="Genomic_DNA"/>
</dbReference>
<sequence>MIYVINNSNDPFFNHAAEEYLMNNFDEEIFMLWINKPSILIGRNQNTISEINLDYVEENHITVVRRLSGGGTVYNDLGNMNFTFITYRNSLETKVKNGFEKFALPVINALKSLGANAEFTGRNDIVIGGKKFSGNAQYSQKDKLLHHGTLLYNCDMSKLSLALKSKPIKFVDKSVKSVGARVTNIIEHIDEKMDLLEFREYLKNYVIKTHGIETIYEFNEKDLKEIDKIVKNRFETWDWNYGKSPNYRYTNSRKYPSGVVEYHLEVESGQIENISIYGDFFGEKNIKELEEKLMGVKHNINALEAVLNTININDYIHGLSAKEFIEGLLDIELDMEVSQCD</sequence>
<evidence type="ECO:0000256" key="5">
    <source>
        <dbReference type="ARBA" id="ARBA00022741"/>
    </source>
</evidence>
<dbReference type="InterPro" id="IPR019491">
    <property type="entry name" value="Lipoate_protein_ligase_C"/>
</dbReference>
<evidence type="ECO:0000256" key="7">
    <source>
        <dbReference type="ARBA" id="ARBA00048037"/>
    </source>
</evidence>
<evidence type="ECO:0000256" key="2">
    <source>
        <dbReference type="ARBA" id="ARBA00005124"/>
    </source>
</evidence>
<dbReference type="PANTHER" id="PTHR12561">
    <property type="entry name" value="LIPOATE-PROTEIN LIGASE"/>
    <property type="match status" value="1"/>
</dbReference>
<gene>
    <name evidence="9" type="ORF">FYJ83_06720</name>
</gene>
<keyword evidence="10" id="KW-1185">Reference proteome</keyword>
<dbReference type="NCBIfam" id="TIGR00545">
    <property type="entry name" value="lipoyltrans"/>
    <property type="match status" value="1"/>
</dbReference>
<keyword evidence="6" id="KW-0067">ATP-binding</keyword>
<comment type="caution">
    <text evidence="9">The sequence shown here is derived from an EMBL/GenBank/DDBJ whole genome shotgun (WGS) entry which is preliminary data.</text>
</comment>
<accession>A0A6N7XGI8</accession>
<dbReference type="AlphaFoldDB" id="A0A6N7XGI8"/>
<dbReference type="GO" id="GO:0005524">
    <property type="term" value="F:ATP binding"/>
    <property type="evidence" value="ECO:0007669"/>
    <property type="project" value="UniProtKB-KW"/>
</dbReference>
<comment type="pathway">
    <text evidence="1">Protein modification; protein lipoylation via exogenous pathway; protein N(6)-(lipoyl)lysine from lipoate: step 2/2.</text>
</comment>
<dbReference type="GO" id="GO:0009249">
    <property type="term" value="P:protein lipoylation"/>
    <property type="evidence" value="ECO:0007669"/>
    <property type="project" value="InterPro"/>
</dbReference>
<dbReference type="Gene3D" id="3.30.390.50">
    <property type="entry name" value="CO dehydrogenase flavoprotein, C-terminal domain"/>
    <property type="match status" value="1"/>
</dbReference>
<dbReference type="Pfam" id="PF21948">
    <property type="entry name" value="LplA-B_cat"/>
    <property type="match status" value="1"/>
</dbReference>
<comment type="pathway">
    <text evidence="2">Protein modification; protein lipoylation via exogenous pathway; protein N(6)-(lipoyl)lysine from lipoate: step 1/2.</text>
</comment>
<dbReference type="SUPFAM" id="SSF55681">
    <property type="entry name" value="Class II aaRS and biotin synthetases"/>
    <property type="match status" value="1"/>
</dbReference>
<dbReference type="Pfam" id="PF10437">
    <property type="entry name" value="Lip_prot_lig_C"/>
    <property type="match status" value="1"/>
</dbReference>
<dbReference type="UniPathway" id="UPA00537">
    <property type="reaction ID" value="UER00594"/>
</dbReference>
<evidence type="ECO:0000259" key="8">
    <source>
        <dbReference type="PROSITE" id="PS51733"/>
    </source>
</evidence>
<dbReference type="CDD" id="cd16443">
    <property type="entry name" value="LplA"/>
    <property type="match status" value="1"/>
</dbReference>